<dbReference type="EMBL" id="CDOE01000077">
    <property type="protein sequence ID" value="CEN40482.1"/>
    <property type="molecule type" value="Genomic_DNA"/>
</dbReference>
<accession>A0A0B7HRD3</accession>
<dbReference type="AlphaFoldDB" id="A0A0B7HRD3"/>
<proteinExistence type="predicted"/>
<gene>
    <name evidence="1" type="ORF">CCAN12_790002</name>
</gene>
<protein>
    <submittedName>
        <fullName evidence="1">Uncharacterized protein</fullName>
    </submittedName>
</protein>
<dbReference type="Proteomes" id="UP000044026">
    <property type="component" value="Unassembled WGS sequence"/>
</dbReference>
<evidence type="ECO:0000313" key="1">
    <source>
        <dbReference type="EMBL" id="CEN40482.1"/>
    </source>
</evidence>
<evidence type="ECO:0000313" key="2">
    <source>
        <dbReference type="Proteomes" id="UP000044026"/>
    </source>
</evidence>
<sequence length="52" mass="6226">MLIIAKYMNSNKSTLLMKNTMMNHYIDILFESFLENIFPNPLRKLENRCFIA</sequence>
<name>A0A0B7HRD3_9FLAO</name>
<organism evidence="1 2">
    <name type="scientific">Capnocytophaga canimorsus</name>
    <dbReference type="NCBI Taxonomy" id="28188"/>
    <lineage>
        <taxon>Bacteria</taxon>
        <taxon>Pseudomonadati</taxon>
        <taxon>Bacteroidota</taxon>
        <taxon>Flavobacteriia</taxon>
        <taxon>Flavobacteriales</taxon>
        <taxon>Flavobacteriaceae</taxon>
        <taxon>Capnocytophaga</taxon>
    </lineage>
</organism>
<reference evidence="1 2" key="1">
    <citation type="submission" date="2015-01" db="EMBL/GenBank/DDBJ databases">
        <authorList>
            <person name="Xiang T."/>
            <person name="Song Y."/>
            <person name="Huang L."/>
            <person name="Wang B."/>
            <person name="Wu P."/>
        </authorList>
    </citation>
    <scope>NUCLEOTIDE SEQUENCE [LARGE SCALE GENOMIC DNA]</scope>
    <source>
        <strain evidence="1 2">Cc12</strain>
    </source>
</reference>